<dbReference type="Pfam" id="PF16837">
    <property type="entry name" value="SF3A3"/>
    <property type="match status" value="1"/>
</dbReference>
<dbReference type="GO" id="GO:0003723">
    <property type="term" value="F:RNA binding"/>
    <property type="evidence" value="ECO:0007669"/>
    <property type="project" value="InterPro"/>
</dbReference>
<keyword evidence="7" id="KW-0862">Zinc</keyword>
<evidence type="ECO:0000256" key="3">
    <source>
        <dbReference type="ARBA" id="ARBA00022553"/>
    </source>
</evidence>
<dbReference type="InterPro" id="IPR025086">
    <property type="entry name" value="SDE2/SF3A3_SAP"/>
</dbReference>
<feature type="region of interest" description="Disordered" evidence="10">
    <location>
        <begin position="299"/>
        <end position="318"/>
    </location>
</feature>
<dbReference type="InterPro" id="IPR000690">
    <property type="entry name" value="Matrin/U1-C_Znf_C2H2"/>
</dbReference>
<protein>
    <recommendedName>
        <fullName evidence="11">Matrin-type domain-containing protein</fullName>
    </recommendedName>
</protein>
<feature type="domain" description="Matrin-type" evidence="11">
    <location>
        <begin position="408"/>
        <end position="439"/>
    </location>
</feature>
<dbReference type="InterPro" id="IPR051421">
    <property type="entry name" value="RNA_Proc_DNA_Dmg_Regulator"/>
</dbReference>
<dbReference type="PANTHER" id="PTHR12786:SF2">
    <property type="entry name" value="SPLICING FACTOR 3A SUBUNIT 3"/>
    <property type="match status" value="1"/>
</dbReference>
<proteinExistence type="inferred from homology"/>
<feature type="region of interest" description="Disordered" evidence="10">
    <location>
        <begin position="343"/>
        <end position="379"/>
    </location>
</feature>
<evidence type="ECO:0000256" key="4">
    <source>
        <dbReference type="ARBA" id="ARBA00022664"/>
    </source>
</evidence>
<feature type="compositionally biased region" description="Acidic residues" evidence="10">
    <location>
        <begin position="357"/>
        <end position="377"/>
    </location>
</feature>
<dbReference type="PROSITE" id="PS50171">
    <property type="entry name" value="ZF_MATRIN"/>
    <property type="match status" value="1"/>
</dbReference>
<dbReference type="Pfam" id="PF13297">
    <property type="entry name" value="SDE2_2C"/>
    <property type="match status" value="1"/>
</dbReference>
<dbReference type="InterPro" id="IPR021966">
    <property type="entry name" value="SF3a60_bindingd"/>
</dbReference>
<keyword evidence="3" id="KW-0597">Phosphoprotein</keyword>
<evidence type="ECO:0000256" key="8">
    <source>
        <dbReference type="ARBA" id="ARBA00023187"/>
    </source>
</evidence>
<dbReference type="STRING" id="7739.C3ZLB5"/>
<evidence type="ECO:0000256" key="9">
    <source>
        <dbReference type="ARBA" id="ARBA00023242"/>
    </source>
</evidence>
<evidence type="ECO:0000256" key="7">
    <source>
        <dbReference type="ARBA" id="ARBA00022833"/>
    </source>
</evidence>
<dbReference type="GO" id="GO:0005681">
    <property type="term" value="C:spliceosomal complex"/>
    <property type="evidence" value="ECO:0007669"/>
    <property type="project" value="InterPro"/>
</dbReference>
<keyword evidence="6" id="KW-0863">Zinc-finger</keyword>
<comment type="similarity">
    <text evidence="2">Belongs to the SF3A3 family.</text>
</comment>
<evidence type="ECO:0000256" key="5">
    <source>
        <dbReference type="ARBA" id="ARBA00022723"/>
    </source>
</evidence>
<dbReference type="eggNOG" id="KOG2636">
    <property type="taxonomic scope" value="Eukaryota"/>
</dbReference>
<dbReference type="Pfam" id="PF12108">
    <property type="entry name" value="SF3a60_bindingd"/>
    <property type="match status" value="1"/>
</dbReference>
<evidence type="ECO:0000256" key="2">
    <source>
        <dbReference type="ARBA" id="ARBA00008776"/>
    </source>
</evidence>
<gene>
    <name evidence="12" type="ORF">BRAFLDRAFT_114431</name>
</gene>
<dbReference type="PANTHER" id="PTHR12786">
    <property type="entry name" value="SPLICING FACTOR SF3A-RELATED"/>
    <property type="match status" value="1"/>
</dbReference>
<dbReference type="EMBL" id="GG666640">
    <property type="protein sequence ID" value="EEN46797.1"/>
    <property type="molecule type" value="Genomic_DNA"/>
</dbReference>
<keyword evidence="8" id="KW-0508">mRNA splicing</keyword>
<evidence type="ECO:0000259" key="11">
    <source>
        <dbReference type="PROSITE" id="PS50171"/>
    </source>
</evidence>
<keyword evidence="5" id="KW-0479">Metal-binding</keyword>
<dbReference type="Pfam" id="PF11931">
    <property type="entry name" value="SF3a60_Prp9_C"/>
    <property type="match status" value="1"/>
</dbReference>
<feature type="compositionally biased region" description="Basic and acidic residues" evidence="10">
    <location>
        <begin position="343"/>
        <end position="356"/>
    </location>
</feature>
<dbReference type="GO" id="GO:0000398">
    <property type="term" value="P:mRNA splicing, via spliceosome"/>
    <property type="evidence" value="ECO:0007669"/>
    <property type="project" value="InterPro"/>
</dbReference>
<keyword evidence="4" id="KW-0507">mRNA processing</keyword>
<name>C3ZLB5_BRAFL</name>
<dbReference type="InParanoid" id="C3ZLB5"/>
<dbReference type="AlphaFoldDB" id="C3ZLB5"/>
<dbReference type="FunCoup" id="C3ZLB5">
    <property type="interactions" value="1102"/>
</dbReference>
<sequence length="503" mass="58302">METLLEQQRRYHEERERLMDAMVKEMLHKPGSHREQINSEQRCKQLLDRYMEVCANLKELYEDKDGLRKEEVDALSGPNEFQEFYSRLKAIKDFHRKHPNEISVPMSVEFEMVKEARENPTDEAMVDFTDEEGYGKYLDLHECFEKYINLKSIEKVDYITYLNVFDQFFDIAKDRKNAQYKDYLLTLLDYLQGFCARVHPLLDLNEEVEQVMRDFNLQWETGTFPGWPKEASSALAHSGAHLDLSAFSSAEASELASLGLDRLKSALLALGLKCGGTLEERAQRLFSTKGKSLEELDPSLFAKSKPGKGKGAKDVSEKQKEIASLEGQVYRLSEILSEHRAATRENVQRRQARTDTEREDEDAEEFSESESEDEENEIIYNPKNLPLGWDGKPIPYWLYKLHGLNISYSCEICGNYTYRGPKAFQRHFAEWRHAHGMRCLGIPNTAHFANVTLIEDAVALWEKLKNSKSAERWQPDQEEEYEDSTGNVVTKKTYEDLKRQGLL</sequence>
<evidence type="ECO:0000256" key="10">
    <source>
        <dbReference type="SAM" id="MobiDB-lite"/>
    </source>
</evidence>
<reference evidence="12" key="1">
    <citation type="journal article" date="2008" name="Nature">
        <title>The amphioxus genome and the evolution of the chordate karyotype.</title>
        <authorList>
            <consortium name="US DOE Joint Genome Institute (JGI-PGF)"/>
            <person name="Putnam N.H."/>
            <person name="Butts T."/>
            <person name="Ferrier D.E.K."/>
            <person name="Furlong R.F."/>
            <person name="Hellsten U."/>
            <person name="Kawashima T."/>
            <person name="Robinson-Rechavi M."/>
            <person name="Shoguchi E."/>
            <person name="Terry A."/>
            <person name="Yu J.-K."/>
            <person name="Benito-Gutierrez E.L."/>
            <person name="Dubchak I."/>
            <person name="Garcia-Fernandez J."/>
            <person name="Gibson-Brown J.J."/>
            <person name="Grigoriev I.V."/>
            <person name="Horton A.C."/>
            <person name="de Jong P.J."/>
            <person name="Jurka J."/>
            <person name="Kapitonov V.V."/>
            <person name="Kohara Y."/>
            <person name="Kuroki Y."/>
            <person name="Lindquist E."/>
            <person name="Lucas S."/>
            <person name="Osoegawa K."/>
            <person name="Pennacchio L.A."/>
            <person name="Salamov A.A."/>
            <person name="Satou Y."/>
            <person name="Sauka-Spengler T."/>
            <person name="Schmutz J."/>
            <person name="Shin-I T."/>
            <person name="Toyoda A."/>
            <person name="Bronner-Fraser M."/>
            <person name="Fujiyama A."/>
            <person name="Holland L.Z."/>
            <person name="Holland P.W.H."/>
            <person name="Satoh N."/>
            <person name="Rokhsar D.S."/>
        </authorList>
    </citation>
    <scope>NUCLEOTIDE SEQUENCE [LARGE SCALE GENOMIC DNA]</scope>
    <source>
        <strain evidence="12">S238N-H82</strain>
        <tissue evidence="12">Testes</tissue>
    </source>
</reference>
<evidence type="ECO:0000256" key="6">
    <source>
        <dbReference type="ARBA" id="ARBA00022771"/>
    </source>
</evidence>
<accession>C3ZLB5</accession>
<organism>
    <name type="scientific">Branchiostoma floridae</name>
    <name type="common">Florida lancelet</name>
    <name type="synonym">Amphioxus</name>
    <dbReference type="NCBI Taxonomy" id="7739"/>
    <lineage>
        <taxon>Eukaryota</taxon>
        <taxon>Metazoa</taxon>
        <taxon>Chordata</taxon>
        <taxon>Cephalochordata</taxon>
        <taxon>Leptocardii</taxon>
        <taxon>Amphioxiformes</taxon>
        <taxon>Branchiostomatidae</taxon>
        <taxon>Branchiostoma</taxon>
    </lineage>
</organism>
<dbReference type="InterPro" id="IPR031774">
    <property type="entry name" value="SF3A3_dom"/>
</dbReference>
<evidence type="ECO:0000256" key="1">
    <source>
        <dbReference type="ARBA" id="ARBA00004123"/>
    </source>
</evidence>
<evidence type="ECO:0000313" key="12">
    <source>
        <dbReference type="EMBL" id="EEN46797.1"/>
    </source>
</evidence>
<dbReference type="InterPro" id="IPR024598">
    <property type="entry name" value="SF3a60/Prp9_C"/>
</dbReference>
<comment type="subcellular location">
    <subcellularLocation>
        <location evidence="1">Nucleus</location>
    </subcellularLocation>
</comment>
<dbReference type="GO" id="GO:0008270">
    <property type="term" value="F:zinc ion binding"/>
    <property type="evidence" value="ECO:0007669"/>
    <property type="project" value="UniProtKB-KW"/>
</dbReference>
<keyword evidence="9" id="KW-0539">Nucleus</keyword>